<dbReference type="EMBL" id="BART01029400">
    <property type="protein sequence ID" value="GAH00774.1"/>
    <property type="molecule type" value="Genomic_DNA"/>
</dbReference>
<dbReference type="AlphaFoldDB" id="X1D6P7"/>
<organism evidence="1">
    <name type="scientific">marine sediment metagenome</name>
    <dbReference type="NCBI Taxonomy" id="412755"/>
    <lineage>
        <taxon>unclassified sequences</taxon>
        <taxon>metagenomes</taxon>
        <taxon>ecological metagenomes</taxon>
    </lineage>
</organism>
<sequence>KNIHIKLLKEVGEGDQQKGLEKIINIYKTIKKNPEKICMNHISDFMDDVEKLYGENHIAHMGNLPTAILIGLRHGGTCDFSIVKKHPDKSIDDFMKNKEKKDVEKK</sequence>
<name>X1D6P7_9ZZZZ</name>
<proteinExistence type="predicted"/>
<gene>
    <name evidence="1" type="ORF">S01H4_51597</name>
</gene>
<reference evidence="1" key="1">
    <citation type="journal article" date="2014" name="Front. Microbiol.">
        <title>High frequency of phylogenetically diverse reductive dehalogenase-homologous genes in deep subseafloor sedimentary metagenomes.</title>
        <authorList>
            <person name="Kawai M."/>
            <person name="Futagami T."/>
            <person name="Toyoda A."/>
            <person name="Takaki Y."/>
            <person name="Nishi S."/>
            <person name="Hori S."/>
            <person name="Arai W."/>
            <person name="Tsubouchi T."/>
            <person name="Morono Y."/>
            <person name="Uchiyama I."/>
            <person name="Ito T."/>
            <person name="Fujiyama A."/>
            <person name="Inagaki F."/>
            <person name="Takami H."/>
        </authorList>
    </citation>
    <scope>NUCLEOTIDE SEQUENCE</scope>
    <source>
        <strain evidence="1">Expedition CK06-06</strain>
    </source>
</reference>
<accession>X1D6P7</accession>
<comment type="caution">
    <text evidence="1">The sequence shown here is derived from an EMBL/GenBank/DDBJ whole genome shotgun (WGS) entry which is preliminary data.</text>
</comment>
<evidence type="ECO:0000313" key="1">
    <source>
        <dbReference type="EMBL" id="GAH00774.1"/>
    </source>
</evidence>
<protein>
    <submittedName>
        <fullName evidence="1">Uncharacterized protein</fullName>
    </submittedName>
</protein>
<feature type="non-terminal residue" evidence="1">
    <location>
        <position position="1"/>
    </location>
</feature>